<keyword evidence="7" id="KW-1185">Reference proteome</keyword>
<dbReference type="AlphaFoldDB" id="A0A8J7U6F8"/>
<comment type="caution">
    <text evidence="6">The sequence shown here is derived from an EMBL/GenBank/DDBJ whole genome shotgun (WGS) entry which is preliminary data.</text>
</comment>
<dbReference type="InterPro" id="IPR014710">
    <property type="entry name" value="RmlC-like_jellyroll"/>
</dbReference>
<gene>
    <name evidence="6" type="ORF">J3U88_25540</name>
</gene>
<dbReference type="Pfam" id="PF02678">
    <property type="entry name" value="Pirin"/>
    <property type="match status" value="1"/>
</dbReference>
<dbReference type="Proteomes" id="UP000664417">
    <property type="component" value="Unassembled WGS sequence"/>
</dbReference>
<dbReference type="CDD" id="cd02910">
    <property type="entry name" value="cupin_Yhhw_N"/>
    <property type="match status" value="1"/>
</dbReference>
<dbReference type="GO" id="GO:0046872">
    <property type="term" value="F:metal ion binding"/>
    <property type="evidence" value="ECO:0007669"/>
    <property type="project" value="UniProtKB-KW"/>
</dbReference>
<evidence type="ECO:0000256" key="3">
    <source>
        <dbReference type="RuleBase" id="RU003457"/>
    </source>
</evidence>
<feature type="binding site" evidence="2">
    <location>
        <position position="59"/>
    </location>
    <ligand>
        <name>Fe cation</name>
        <dbReference type="ChEBI" id="CHEBI:24875"/>
    </ligand>
</feature>
<reference evidence="6" key="1">
    <citation type="submission" date="2021-03" db="EMBL/GenBank/DDBJ databases">
        <authorList>
            <person name="Wang G."/>
        </authorList>
    </citation>
    <scope>NUCLEOTIDE SEQUENCE</scope>
    <source>
        <strain evidence="6">KCTC 12899</strain>
    </source>
</reference>
<dbReference type="PANTHER" id="PTHR43212:SF3">
    <property type="entry name" value="QUERCETIN 2,3-DIOXYGENASE"/>
    <property type="match status" value="1"/>
</dbReference>
<dbReference type="SUPFAM" id="SSF51182">
    <property type="entry name" value="RmlC-like cupins"/>
    <property type="match status" value="1"/>
</dbReference>
<feature type="binding site" evidence="2">
    <location>
        <position position="57"/>
    </location>
    <ligand>
        <name>Fe cation</name>
        <dbReference type="ChEBI" id="CHEBI:24875"/>
    </ligand>
</feature>
<dbReference type="CDD" id="cd20311">
    <property type="entry name" value="cupin_Yhhw_C"/>
    <property type="match status" value="1"/>
</dbReference>
<dbReference type="PANTHER" id="PTHR43212">
    <property type="entry name" value="QUERCETIN 2,3-DIOXYGENASE"/>
    <property type="match status" value="1"/>
</dbReference>
<dbReference type="InterPro" id="IPR003829">
    <property type="entry name" value="Pirin_N_dom"/>
</dbReference>
<proteinExistence type="inferred from homology"/>
<dbReference type="EMBL" id="JAFREP010000028">
    <property type="protein sequence ID" value="MBO1321869.1"/>
    <property type="molecule type" value="Genomic_DNA"/>
</dbReference>
<dbReference type="Gene3D" id="2.60.120.10">
    <property type="entry name" value="Jelly Rolls"/>
    <property type="match status" value="2"/>
</dbReference>
<dbReference type="PIRSF" id="PIRSF006232">
    <property type="entry name" value="Pirin"/>
    <property type="match status" value="1"/>
</dbReference>
<feature type="binding site" evidence="2">
    <location>
        <position position="103"/>
    </location>
    <ligand>
        <name>Fe cation</name>
        <dbReference type="ChEBI" id="CHEBI:24875"/>
    </ligand>
</feature>
<dbReference type="Pfam" id="PF17954">
    <property type="entry name" value="Pirin_C_2"/>
    <property type="match status" value="1"/>
</dbReference>
<evidence type="ECO:0000259" key="4">
    <source>
        <dbReference type="Pfam" id="PF02678"/>
    </source>
</evidence>
<sequence>MITVRKAEDRGPSKLNWLDSKHTFSFAGYFDPNHMGFESLRVINDDRVTPGAGFGTHPHNNMEIITYVLYGALEHKDSMGNGSIIRPGDIQRMSAGTGVLHSEYNHSKTKGVHFLQIWILPEKNGIQPSYDQKFFGEESKRGRLALLASREARGESIALNQDADLYAGLFDGEEQATHKFAPGRSGWLHVARGEVTLNDGMHLKAGDGVAIRNETSINLSQGKNAEVLLFDLA</sequence>
<evidence type="ECO:0000256" key="1">
    <source>
        <dbReference type="ARBA" id="ARBA00008416"/>
    </source>
</evidence>
<dbReference type="InterPro" id="IPR041602">
    <property type="entry name" value="Quercetinase_C"/>
</dbReference>
<feature type="domain" description="Quercetin 2,3-dioxygenase C-terminal cupin" evidence="5">
    <location>
        <begin position="146"/>
        <end position="232"/>
    </location>
</feature>
<protein>
    <submittedName>
        <fullName evidence="6">Pirin family protein</fullName>
    </submittedName>
</protein>
<keyword evidence="2" id="KW-0479">Metal-binding</keyword>
<evidence type="ECO:0000259" key="5">
    <source>
        <dbReference type="Pfam" id="PF17954"/>
    </source>
</evidence>
<comment type="similarity">
    <text evidence="1 3">Belongs to the pirin family.</text>
</comment>
<feature type="domain" description="Pirin N-terminal" evidence="4">
    <location>
        <begin position="14"/>
        <end position="119"/>
    </location>
</feature>
<evidence type="ECO:0000313" key="6">
    <source>
        <dbReference type="EMBL" id="MBO1321869.1"/>
    </source>
</evidence>
<feature type="binding site" evidence="2">
    <location>
        <position position="101"/>
    </location>
    <ligand>
        <name>Fe cation</name>
        <dbReference type="ChEBI" id="CHEBI:24875"/>
    </ligand>
</feature>
<dbReference type="InterPro" id="IPR011051">
    <property type="entry name" value="RmlC_Cupin_sf"/>
</dbReference>
<evidence type="ECO:0000313" key="7">
    <source>
        <dbReference type="Proteomes" id="UP000664417"/>
    </source>
</evidence>
<evidence type="ECO:0000256" key="2">
    <source>
        <dbReference type="PIRSR" id="PIRSR006232-1"/>
    </source>
</evidence>
<dbReference type="RefSeq" id="WP_207861842.1">
    <property type="nucleotide sequence ID" value="NZ_JAFREP010000028.1"/>
</dbReference>
<comment type="cofactor">
    <cofactor evidence="2">
        <name>Fe cation</name>
        <dbReference type="ChEBI" id="CHEBI:24875"/>
    </cofactor>
    <text evidence="2">Binds 1 Fe cation per subunit.</text>
</comment>
<dbReference type="InterPro" id="IPR012093">
    <property type="entry name" value="Pirin"/>
</dbReference>
<accession>A0A8J7U6F8</accession>
<name>A0A8J7U6F8_9BACT</name>
<organism evidence="6 7">
    <name type="scientific">Acanthopleuribacter pedis</name>
    <dbReference type="NCBI Taxonomy" id="442870"/>
    <lineage>
        <taxon>Bacteria</taxon>
        <taxon>Pseudomonadati</taxon>
        <taxon>Acidobacteriota</taxon>
        <taxon>Holophagae</taxon>
        <taxon>Acanthopleuribacterales</taxon>
        <taxon>Acanthopleuribacteraceae</taxon>
        <taxon>Acanthopleuribacter</taxon>
    </lineage>
</organism>
<keyword evidence="2" id="KW-0408">Iron</keyword>